<sequence length="370" mass="38396">MALITYLTTIVFDHGAIATIGQHASSLGMKRPLIVTDKGVIGAGLLEKLTGPLGMESAVFDGTPSNPTEAAILEAYALYQKEGCDGVIGLGGGSSIDLAKGVRLLSGNPAPLAQYAAIEGGISKISPKVCPMIAVPTTAGTGSEVGRASVINMTDGRKLGVISPAMMPSIALCDPELTLGLPPFLTAATGMDAISHCLETYMAPSINPPAEAIALDGLTRGFSAIRTAVKNGSDRQARWDMMMASTEGAMAFQKGLGAIHSLTHPLGAIKELNLHHGTLNAILTPPVLRFNRPVIGAKWDVMSGILGGEPDEVMAELIKDIGIPSGLDALGVTAEHRAQVAKAALLDHCHATNPRLATEEDYLAILEDAR</sequence>
<dbReference type="PANTHER" id="PTHR11496">
    <property type="entry name" value="ALCOHOL DEHYDROGENASE"/>
    <property type="match status" value="1"/>
</dbReference>
<dbReference type="Proteomes" id="UP000186002">
    <property type="component" value="Unassembled WGS sequence"/>
</dbReference>
<dbReference type="InterPro" id="IPR039697">
    <property type="entry name" value="Alcohol_dehydrogenase_Fe"/>
</dbReference>
<dbReference type="STRING" id="735517.SAMN05444272_2998"/>
<dbReference type="InterPro" id="IPR056798">
    <property type="entry name" value="ADH_Fe_C"/>
</dbReference>
<evidence type="ECO:0000256" key="1">
    <source>
        <dbReference type="ARBA" id="ARBA00001962"/>
    </source>
</evidence>
<organism evidence="8 9">
    <name type="scientific">Roseibium suaedae</name>
    <dbReference type="NCBI Taxonomy" id="735517"/>
    <lineage>
        <taxon>Bacteria</taxon>
        <taxon>Pseudomonadati</taxon>
        <taxon>Pseudomonadota</taxon>
        <taxon>Alphaproteobacteria</taxon>
        <taxon>Hyphomicrobiales</taxon>
        <taxon>Stappiaceae</taxon>
        <taxon>Roseibium</taxon>
    </lineage>
</organism>
<dbReference type="PROSITE" id="PS00913">
    <property type="entry name" value="ADH_IRON_1"/>
    <property type="match status" value="1"/>
</dbReference>
<dbReference type="Gene3D" id="1.20.1090.10">
    <property type="entry name" value="Dehydroquinate synthase-like - alpha domain"/>
    <property type="match status" value="1"/>
</dbReference>
<dbReference type="AlphaFoldDB" id="A0A1M7KWR1"/>
<dbReference type="InterPro" id="IPR001670">
    <property type="entry name" value="ADH_Fe/GldA"/>
</dbReference>
<dbReference type="GO" id="GO:0004022">
    <property type="term" value="F:alcohol dehydrogenase (NAD+) activity"/>
    <property type="evidence" value="ECO:0007669"/>
    <property type="project" value="UniProtKB-EC"/>
</dbReference>
<gene>
    <name evidence="8" type="ORF">SAMN05444272_2998</name>
</gene>
<evidence type="ECO:0000313" key="8">
    <source>
        <dbReference type="EMBL" id="SHM69818.1"/>
    </source>
</evidence>
<evidence type="ECO:0000256" key="4">
    <source>
        <dbReference type="ARBA" id="ARBA00023027"/>
    </source>
</evidence>
<accession>A0A1M7KWR1</accession>
<comment type="catalytic activity">
    <reaction evidence="5">
        <text>a primary alcohol + NAD(+) = an aldehyde + NADH + H(+)</text>
        <dbReference type="Rhea" id="RHEA:10736"/>
        <dbReference type="ChEBI" id="CHEBI:15378"/>
        <dbReference type="ChEBI" id="CHEBI:15734"/>
        <dbReference type="ChEBI" id="CHEBI:17478"/>
        <dbReference type="ChEBI" id="CHEBI:57540"/>
        <dbReference type="ChEBI" id="CHEBI:57945"/>
        <dbReference type="EC" id="1.1.1.1"/>
    </reaction>
</comment>
<evidence type="ECO:0000256" key="3">
    <source>
        <dbReference type="ARBA" id="ARBA00023002"/>
    </source>
</evidence>
<dbReference type="Pfam" id="PF25137">
    <property type="entry name" value="ADH_Fe_C"/>
    <property type="match status" value="1"/>
</dbReference>
<dbReference type="InterPro" id="IPR018211">
    <property type="entry name" value="ADH_Fe_CS"/>
</dbReference>
<dbReference type="Pfam" id="PF00465">
    <property type="entry name" value="Fe-ADH"/>
    <property type="match status" value="1"/>
</dbReference>
<dbReference type="OrthoDB" id="9815791at2"/>
<keyword evidence="9" id="KW-1185">Reference proteome</keyword>
<protein>
    <submittedName>
        <fullName evidence="8">Uncharacterized protein</fullName>
    </submittedName>
</protein>
<evidence type="ECO:0000256" key="2">
    <source>
        <dbReference type="ARBA" id="ARBA00007358"/>
    </source>
</evidence>
<dbReference type="FunFam" id="3.40.50.1970:FF:000003">
    <property type="entry name" value="Alcohol dehydrogenase, iron-containing"/>
    <property type="match status" value="1"/>
</dbReference>
<evidence type="ECO:0000313" key="9">
    <source>
        <dbReference type="Proteomes" id="UP000186002"/>
    </source>
</evidence>
<feature type="domain" description="Fe-containing alcohol dehydrogenase-like C-terminal" evidence="7">
    <location>
        <begin position="186"/>
        <end position="369"/>
    </location>
</feature>
<dbReference type="PANTHER" id="PTHR11496:SF102">
    <property type="entry name" value="ALCOHOL DEHYDROGENASE 4"/>
    <property type="match status" value="1"/>
</dbReference>
<feature type="domain" description="Alcohol dehydrogenase iron-type/glycerol dehydrogenase GldA" evidence="6">
    <location>
        <begin position="8"/>
        <end position="175"/>
    </location>
</feature>
<proteinExistence type="inferred from homology"/>
<name>A0A1M7KWR1_9HYPH</name>
<comment type="cofactor">
    <cofactor evidence="1">
        <name>Fe cation</name>
        <dbReference type="ChEBI" id="CHEBI:24875"/>
    </cofactor>
</comment>
<dbReference type="Gene3D" id="3.40.50.1970">
    <property type="match status" value="1"/>
</dbReference>
<dbReference type="SUPFAM" id="SSF56796">
    <property type="entry name" value="Dehydroquinate synthase-like"/>
    <property type="match status" value="1"/>
</dbReference>
<dbReference type="CDD" id="cd14861">
    <property type="entry name" value="Fe-ADH-like"/>
    <property type="match status" value="1"/>
</dbReference>
<evidence type="ECO:0000259" key="6">
    <source>
        <dbReference type="Pfam" id="PF00465"/>
    </source>
</evidence>
<comment type="similarity">
    <text evidence="2">Belongs to the iron-containing alcohol dehydrogenase family.</text>
</comment>
<dbReference type="RefSeq" id="WP_073014123.1">
    <property type="nucleotide sequence ID" value="NZ_FRBW01000003.1"/>
</dbReference>
<evidence type="ECO:0000259" key="7">
    <source>
        <dbReference type="Pfam" id="PF25137"/>
    </source>
</evidence>
<evidence type="ECO:0000256" key="5">
    <source>
        <dbReference type="ARBA" id="ARBA00049243"/>
    </source>
</evidence>
<dbReference type="EMBL" id="FRBW01000003">
    <property type="protein sequence ID" value="SHM69818.1"/>
    <property type="molecule type" value="Genomic_DNA"/>
</dbReference>
<keyword evidence="4" id="KW-0520">NAD</keyword>
<keyword evidence="3" id="KW-0560">Oxidoreductase</keyword>
<dbReference type="GO" id="GO:0046872">
    <property type="term" value="F:metal ion binding"/>
    <property type="evidence" value="ECO:0007669"/>
    <property type="project" value="InterPro"/>
</dbReference>
<reference evidence="8 9" key="1">
    <citation type="submission" date="2016-11" db="EMBL/GenBank/DDBJ databases">
        <authorList>
            <person name="Jaros S."/>
            <person name="Januszkiewicz K."/>
            <person name="Wedrychowicz H."/>
        </authorList>
    </citation>
    <scope>NUCLEOTIDE SEQUENCE [LARGE SCALE GENOMIC DNA]</scope>
    <source>
        <strain evidence="8 9">DSM 22153</strain>
    </source>
</reference>